<accession>A0A2U8WFS3</accession>
<feature type="domain" description="BD-FAE-like" evidence="2">
    <location>
        <begin position="65"/>
        <end position="258"/>
    </location>
</feature>
<evidence type="ECO:0000259" key="2">
    <source>
        <dbReference type="Pfam" id="PF20434"/>
    </source>
</evidence>
<dbReference type="Gene3D" id="3.40.50.1820">
    <property type="entry name" value="alpha/beta hydrolase"/>
    <property type="match status" value="1"/>
</dbReference>
<name>A0A2U8WFS3_9HYPH</name>
<dbReference type="EMBL" id="CP029550">
    <property type="protein sequence ID" value="AWN44889.1"/>
    <property type="molecule type" value="Genomic_DNA"/>
</dbReference>
<dbReference type="InterPro" id="IPR049492">
    <property type="entry name" value="BD-FAE-like_dom"/>
</dbReference>
<evidence type="ECO:0000313" key="4">
    <source>
        <dbReference type="Proteomes" id="UP000245926"/>
    </source>
</evidence>
<evidence type="ECO:0000313" key="3">
    <source>
        <dbReference type="EMBL" id="AWN44889.1"/>
    </source>
</evidence>
<dbReference type="AlphaFoldDB" id="A0A2U8WFS3"/>
<dbReference type="InterPro" id="IPR029058">
    <property type="entry name" value="AB_hydrolase_fold"/>
</dbReference>
<gene>
    <name evidence="3" type="ORF">DK389_30620</name>
</gene>
<keyword evidence="1 3" id="KW-0378">Hydrolase</keyword>
<dbReference type="OrthoDB" id="9771666at2"/>
<dbReference type="PANTHER" id="PTHR48081">
    <property type="entry name" value="AB HYDROLASE SUPERFAMILY PROTEIN C4A8.06C"/>
    <property type="match status" value="1"/>
</dbReference>
<dbReference type="GO" id="GO:0016787">
    <property type="term" value="F:hydrolase activity"/>
    <property type="evidence" value="ECO:0007669"/>
    <property type="project" value="UniProtKB-KW"/>
</dbReference>
<reference evidence="4" key="1">
    <citation type="submission" date="2018-05" db="EMBL/GenBank/DDBJ databases">
        <title>Complete Genome Sequence of Methylobacterium sp. 17SD2-17.</title>
        <authorList>
            <person name="Srinivasan S."/>
        </authorList>
    </citation>
    <scope>NUCLEOTIDE SEQUENCE [LARGE SCALE GENOMIC DNA]</scope>
    <source>
        <strain evidence="4">17SD2-17</strain>
    </source>
</reference>
<organism evidence="3 4">
    <name type="scientific">Methylobacterium durans</name>
    <dbReference type="NCBI Taxonomy" id="2202825"/>
    <lineage>
        <taxon>Bacteria</taxon>
        <taxon>Pseudomonadati</taxon>
        <taxon>Pseudomonadota</taxon>
        <taxon>Alphaproteobacteria</taxon>
        <taxon>Hyphomicrobiales</taxon>
        <taxon>Methylobacteriaceae</taxon>
        <taxon>Methylobacterium</taxon>
    </lineage>
</organism>
<dbReference type="Pfam" id="PF20434">
    <property type="entry name" value="BD-FAE"/>
    <property type="match status" value="1"/>
</dbReference>
<dbReference type="PANTHER" id="PTHR48081:SF6">
    <property type="entry name" value="PEPTIDASE S9 PROLYL OLIGOPEPTIDASE CATALYTIC DOMAIN-CONTAINING PROTEIN"/>
    <property type="match status" value="1"/>
</dbReference>
<proteinExistence type="predicted"/>
<dbReference type="SUPFAM" id="SSF53474">
    <property type="entry name" value="alpha/beta-Hydrolases"/>
    <property type="match status" value="1"/>
</dbReference>
<dbReference type="InterPro" id="IPR050300">
    <property type="entry name" value="GDXG_lipolytic_enzyme"/>
</dbReference>
<sequence>MLDRRTFLMAAAAATLADRVSAREPPNRVQLWPGEPPGGGGPVSLVRVSAQGAVTNVSSPFLEIATPSQPNGAAVLVAGGGGYTYIDTANEAHPAAKWLTDQGVTAFVLIYRLPREGWHNGPLVPLQDAQRAMRMMRSMADAYHLDPKRMGALGFSAGGHLVGMTSVRADFRSYPASDRLDELSARPDFAALIYPVVTLEPPLDHTATCHELIGDHPSPAARDEWSVQTHVHRGCPPLFLVDAEDDPICKPAHTGILEAACLSADVPVERHQFKTGGHGFGMGRPGTPEMLWPDMYRAWLSRIGVLT</sequence>
<protein>
    <submittedName>
        <fullName evidence="3">Alpha/beta hydrolase</fullName>
    </submittedName>
</protein>
<dbReference type="KEGG" id="mets:DK389_30620"/>
<keyword evidence="4" id="KW-1185">Reference proteome</keyword>
<evidence type="ECO:0000256" key="1">
    <source>
        <dbReference type="ARBA" id="ARBA00022801"/>
    </source>
</evidence>
<dbReference type="Proteomes" id="UP000245926">
    <property type="component" value="Chromosome"/>
</dbReference>